<comment type="caution">
    <text evidence="1">The sequence shown here is derived from an EMBL/GenBank/DDBJ whole genome shotgun (WGS) entry which is preliminary data.</text>
</comment>
<sequence length="76" mass="8380">MNTKLLDGVIWSISVSHLEGIPGNITLNDNTVTDIAQIVVSKHPHILLQNWVPQFATLNHTNTKLYLTHGGIPKCP</sequence>
<evidence type="ECO:0000313" key="1">
    <source>
        <dbReference type="EMBL" id="CAG8635169.1"/>
    </source>
</evidence>
<dbReference type="Gene3D" id="3.40.50.2000">
    <property type="entry name" value="Glycogen Phosphorylase B"/>
    <property type="match status" value="1"/>
</dbReference>
<reference evidence="1" key="1">
    <citation type="submission" date="2021-06" db="EMBL/GenBank/DDBJ databases">
        <authorList>
            <person name="Kallberg Y."/>
            <person name="Tangrot J."/>
            <person name="Rosling A."/>
        </authorList>
    </citation>
    <scope>NUCLEOTIDE SEQUENCE</scope>
    <source>
        <strain evidence="1">FL130A</strain>
    </source>
</reference>
<keyword evidence="2" id="KW-1185">Reference proteome</keyword>
<evidence type="ECO:0000313" key="2">
    <source>
        <dbReference type="Proteomes" id="UP000789508"/>
    </source>
</evidence>
<dbReference type="OrthoDB" id="5835829at2759"/>
<dbReference type="Proteomes" id="UP000789508">
    <property type="component" value="Unassembled WGS sequence"/>
</dbReference>
<gene>
    <name evidence="1" type="ORF">ALEPTO_LOCUS9514</name>
</gene>
<name>A0A9N9GY71_9GLOM</name>
<accession>A0A9N9GY71</accession>
<feature type="non-terminal residue" evidence="1">
    <location>
        <position position="1"/>
    </location>
</feature>
<organism evidence="1 2">
    <name type="scientific">Ambispora leptoticha</name>
    <dbReference type="NCBI Taxonomy" id="144679"/>
    <lineage>
        <taxon>Eukaryota</taxon>
        <taxon>Fungi</taxon>
        <taxon>Fungi incertae sedis</taxon>
        <taxon>Mucoromycota</taxon>
        <taxon>Glomeromycotina</taxon>
        <taxon>Glomeromycetes</taxon>
        <taxon>Archaeosporales</taxon>
        <taxon>Ambisporaceae</taxon>
        <taxon>Ambispora</taxon>
    </lineage>
</organism>
<dbReference type="EMBL" id="CAJVPS010007476">
    <property type="protein sequence ID" value="CAG8635169.1"/>
    <property type="molecule type" value="Genomic_DNA"/>
</dbReference>
<dbReference type="AlphaFoldDB" id="A0A9N9GY71"/>
<protein>
    <submittedName>
        <fullName evidence="1">13428_t:CDS:1</fullName>
    </submittedName>
</protein>
<proteinExistence type="predicted"/>
<dbReference type="SUPFAM" id="SSF53756">
    <property type="entry name" value="UDP-Glycosyltransferase/glycogen phosphorylase"/>
    <property type="match status" value="1"/>
</dbReference>